<sequence>MQKSTSTAIVSCARYANVSRQLCVMFTSSGMFNHWRIRLFITSVFRCMKEVRRAAMYSSYCRPVRICEIRSARNSRRAFSSSYFSGASRSESSSDVSELGPRFRTDSRSGFSQSPYPRMICEISLKKMDL</sequence>
<evidence type="ECO:0000313" key="2">
    <source>
        <dbReference type="EnsemblMetazoa" id="ACOM031817-PA.1"/>
    </source>
</evidence>
<dbReference type="Proteomes" id="UP000075882">
    <property type="component" value="Unassembled WGS sequence"/>
</dbReference>
<feature type="compositionally biased region" description="Low complexity" evidence="1">
    <location>
        <begin position="80"/>
        <end position="97"/>
    </location>
</feature>
<protein>
    <submittedName>
        <fullName evidence="2">Uncharacterized protein</fullName>
    </submittedName>
</protein>
<accession>A0A8W7PHE5</accession>
<evidence type="ECO:0000256" key="1">
    <source>
        <dbReference type="SAM" id="MobiDB-lite"/>
    </source>
</evidence>
<name>A0A8W7PHE5_ANOCL</name>
<proteinExistence type="predicted"/>
<dbReference type="AlphaFoldDB" id="A0A8W7PHE5"/>
<dbReference type="EnsemblMetazoa" id="ACOM031817-RA">
    <property type="protein sequence ID" value="ACOM031817-PA.1"/>
    <property type="gene ID" value="ACOM031817"/>
</dbReference>
<feature type="region of interest" description="Disordered" evidence="1">
    <location>
        <begin position="80"/>
        <end position="111"/>
    </location>
</feature>
<organism evidence="2">
    <name type="scientific">Anopheles coluzzii</name>
    <name type="common">African malaria mosquito</name>
    <dbReference type="NCBI Taxonomy" id="1518534"/>
    <lineage>
        <taxon>Eukaryota</taxon>
        <taxon>Metazoa</taxon>
        <taxon>Ecdysozoa</taxon>
        <taxon>Arthropoda</taxon>
        <taxon>Hexapoda</taxon>
        <taxon>Insecta</taxon>
        <taxon>Pterygota</taxon>
        <taxon>Neoptera</taxon>
        <taxon>Endopterygota</taxon>
        <taxon>Diptera</taxon>
        <taxon>Nematocera</taxon>
        <taxon>Culicoidea</taxon>
        <taxon>Culicidae</taxon>
        <taxon>Anophelinae</taxon>
        <taxon>Anopheles</taxon>
    </lineage>
</organism>
<reference evidence="2" key="1">
    <citation type="submission" date="2022-08" db="UniProtKB">
        <authorList>
            <consortium name="EnsemblMetazoa"/>
        </authorList>
    </citation>
    <scope>IDENTIFICATION</scope>
</reference>